<dbReference type="EMBL" id="BAABCW010000011">
    <property type="protein sequence ID" value="GAA3511697.1"/>
    <property type="molecule type" value="Genomic_DNA"/>
</dbReference>
<gene>
    <name evidence="2" type="ORF">GCM10022393_26770</name>
</gene>
<accession>A0ABP6UQK7</accession>
<proteinExistence type="predicted"/>
<protein>
    <recommendedName>
        <fullName evidence="1">SH3b domain-containing protein</fullName>
    </recommendedName>
</protein>
<dbReference type="InterPro" id="IPR003646">
    <property type="entry name" value="SH3-like_bac-type"/>
</dbReference>
<name>A0ABP6UQK7_9FLAO</name>
<sequence>MIARSGLTVRSAPDINSKKINVIPFGTEVTVKDKTTVPFEVNDNGYKILGTWFSIQNDSLSTQPSYVFSGFLKTIDEIANSYKGIHTPNKMFDRFHGVYQFNEKVNGIVILDAEEYLNISDIDFNNYISQETETNEDIYYKNTFVTLYKNKKATRAFNHLLNEEFYVYFEKGAQKIKIINILFYPSECAESFVVLELDPFISNSLGKPIMASKINLELTYASFLKEAAHYNYLTDIRKLGADCGFANDNGHIQLFAKYKEYYFGYRNDPDITAIYIEPYRQIIRFDQQEVNIQYSSFLDLFGCPCL</sequence>
<dbReference type="PROSITE" id="PS51781">
    <property type="entry name" value="SH3B"/>
    <property type="match status" value="1"/>
</dbReference>
<keyword evidence="3" id="KW-1185">Reference proteome</keyword>
<dbReference type="Gene3D" id="2.30.30.40">
    <property type="entry name" value="SH3 Domains"/>
    <property type="match status" value="1"/>
</dbReference>
<organism evidence="2 3">
    <name type="scientific">Aquimarina addita</name>
    <dbReference type="NCBI Taxonomy" id="870485"/>
    <lineage>
        <taxon>Bacteria</taxon>
        <taxon>Pseudomonadati</taxon>
        <taxon>Bacteroidota</taxon>
        <taxon>Flavobacteriia</taxon>
        <taxon>Flavobacteriales</taxon>
        <taxon>Flavobacteriaceae</taxon>
        <taxon>Aquimarina</taxon>
    </lineage>
</organism>
<evidence type="ECO:0000259" key="1">
    <source>
        <dbReference type="PROSITE" id="PS51781"/>
    </source>
</evidence>
<dbReference type="Pfam" id="PF08239">
    <property type="entry name" value="SH3_3"/>
    <property type="match status" value="1"/>
</dbReference>
<comment type="caution">
    <text evidence="2">The sequence shown here is derived from an EMBL/GenBank/DDBJ whole genome shotgun (WGS) entry which is preliminary data.</text>
</comment>
<evidence type="ECO:0000313" key="2">
    <source>
        <dbReference type="EMBL" id="GAA3511697.1"/>
    </source>
</evidence>
<dbReference type="Proteomes" id="UP001500459">
    <property type="component" value="Unassembled WGS sequence"/>
</dbReference>
<evidence type="ECO:0000313" key="3">
    <source>
        <dbReference type="Proteomes" id="UP001500459"/>
    </source>
</evidence>
<reference evidence="3" key="1">
    <citation type="journal article" date="2019" name="Int. J. Syst. Evol. Microbiol.">
        <title>The Global Catalogue of Microorganisms (GCM) 10K type strain sequencing project: providing services to taxonomists for standard genome sequencing and annotation.</title>
        <authorList>
            <consortium name="The Broad Institute Genomics Platform"/>
            <consortium name="The Broad Institute Genome Sequencing Center for Infectious Disease"/>
            <person name="Wu L."/>
            <person name="Ma J."/>
        </authorList>
    </citation>
    <scope>NUCLEOTIDE SEQUENCE [LARGE SCALE GENOMIC DNA]</scope>
    <source>
        <strain evidence="3">JCM 17106</strain>
    </source>
</reference>
<feature type="domain" description="SH3b" evidence="1">
    <location>
        <begin position="1"/>
        <end position="76"/>
    </location>
</feature>